<dbReference type="AlphaFoldDB" id="A2C518"/>
<dbReference type="InterPro" id="IPR050141">
    <property type="entry name" value="GCL_type2/YbdK_subfam"/>
</dbReference>
<comment type="catalytic activity">
    <reaction evidence="1">
        <text>L-cysteine + L-glutamate + ATP = gamma-L-glutamyl-L-cysteine + ADP + phosphate + H(+)</text>
        <dbReference type="Rhea" id="RHEA:13285"/>
        <dbReference type="ChEBI" id="CHEBI:15378"/>
        <dbReference type="ChEBI" id="CHEBI:29985"/>
        <dbReference type="ChEBI" id="CHEBI:30616"/>
        <dbReference type="ChEBI" id="CHEBI:35235"/>
        <dbReference type="ChEBI" id="CHEBI:43474"/>
        <dbReference type="ChEBI" id="CHEBI:58173"/>
        <dbReference type="ChEBI" id="CHEBI:456216"/>
        <dbReference type="EC" id="6.3.2.2"/>
    </reaction>
</comment>
<dbReference type="PANTHER" id="PTHR36510:SF1">
    <property type="entry name" value="GLUTAMATE--CYSTEINE LIGASE 2-RELATED"/>
    <property type="match status" value="1"/>
</dbReference>
<dbReference type="InterPro" id="IPR011792">
    <property type="entry name" value="GshA_cyano"/>
</dbReference>
<dbReference type="GO" id="GO:0004357">
    <property type="term" value="F:glutamate-cysteine ligase activity"/>
    <property type="evidence" value="ECO:0007669"/>
    <property type="project" value="UniProtKB-EC"/>
</dbReference>
<protein>
    <submittedName>
        <fullName evidence="2">Uncharacterized conserved protein</fullName>
        <ecNumber evidence="2">6.3.2.2</ecNumber>
    </submittedName>
</protein>
<dbReference type="InterPro" id="IPR014746">
    <property type="entry name" value="Gln_synth/guanido_kin_cat_dom"/>
</dbReference>
<dbReference type="EC" id="6.3.2.2" evidence="2"/>
<dbReference type="GO" id="GO:0042398">
    <property type="term" value="P:modified amino acid biosynthetic process"/>
    <property type="evidence" value="ECO:0007669"/>
    <property type="project" value="InterPro"/>
</dbReference>
<proteinExistence type="predicted"/>
<gene>
    <name evidence="2" type="ordered locus">NATL1_20221</name>
</gene>
<accession>A2C518</accession>
<evidence type="ECO:0000313" key="2">
    <source>
        <dbReference type="EMBL" id="ABM76578.1"/>
    </source>
</evidence>
<evidence type="ECO:0000256" key="1">
    <source>
        <dbReference type="ARBA" id="ARBA00048819"/>
    </source>
</evidence>
<dbReference type="Proteomes" id="UP000002592">
    <property type="component" value="Chromosome"/>
</dbReference>
<dbReference type="PANTHER" id="PTHR36510">
    <property type="entry name" value="GLUTAMATE--CYSTEINE LIGASE 2-RELATED"/>
    <property type="match status" value="1"/>
</dbReference>
<dbReference type="HOGENOM" id="CLU_719484_0_0_3"/>
<evidence type="ECO:0000313" key="3">
    <source>
        <dbReference type="Proteomes" id="UP000002592"/>
    </source>
</evidence>
<dbReference type="SUPFAM" id="SSF55931">
    <property type="entry name" value="Glutamine synthetase/guanido kinase"/>
    <property type="match status" value="1"/>
</dbReference>
<dbReference type="NCBIfam" id="TIGR02048">
    <property type="entry name" value="gshA_cyano"/>
    <property type="match status" value="1"/>
</dbReference>
<dbReference type="Pfam" id="PF04107">
    <property type="entry name" value="GCS2"/>
    <property type="match status" value="1"/>
</dbReference>
<organism evidence="2 3">
    <name type="scientific">Prochlorococcus marinus (strain NATL1A)</name>
    <dbReference type="NCBI Taxonomy" id="167555"/>
    <lineage>
        <taxon>Bacteria</taxon>
        <taxon>Bacillati</taxon>
        <taxon>Cyanobacteriota</taxon>
        <taxon>Cyanophyceae</taxon>
        <taxon>Synechococcales</taxon>
        <taxon>Prochlorococcaceae</taxon>
        <taxon>Prochlorococcus</taxon>
    </lineage>
</organism>
<keyword evidence="2" id="KW-0436">Ligase</keyword>
<dbReference type="EMBL" id="CP000553">
    <property type="protein sequence ID" value="ABM76578.1"/>
    <property type="molecule type" value="Genomic_DNA"/>
</dbReference>
<dbReference type="eggNOG" id="COG2170">
    <property type="taxonomic scope" value="Bacteria"/>
</dbReference>
<dbReference type="InterPro" id="IPR006336">
    <property type="entry name" value="GCS2"/>
</dbReference>
<reference evidence="3" key="1">
    <citation type="journal article" date="2007" name="PLoS Genet.">
        <title>Patterns and implications of gene gain and loss in the evolution of Prochlorococcus.</title>
        <authorList>
            <person name="Kettler G.C."/>
            <person name="Martiny A.C."/>
            <person name="Huang K."/>
            <person name="Zucker J."/>
            <person name="Coleman M.L."/>
            <person name="Rodrigue S."/>
            <person name="Chen F."/>
            <person name="Lapidus A."/>
            <person name="Ferriera S."/>
            <person name="Johnson J."/>
            <person name="Steglich C."/>
            <person name="Church G.M."/>
            <person name="Richardson P."/>
            <person name="Chisholm S.W."/>
        </authorList>
    </citation>
    <scope>NUCLEOTIDE SEQUENCE [LARGE SCALE GENOMIC DNA]</scope>
    <source>
        <strain evidence="3">NATL1A</strain>
    </source>
</reference>
<dbReference type="RefSeq" id="WP_011824530.1">
    <property type="nucleotide sequence ID" value="NC_008819.1"/>
</dbReference>
<sequence length="379" mass="43040">MTNFMLLKGFEVELFTGTYAGKNVGVASAITEDLSDFVKEPDQRNLEYITVPDQRYAVLKHALLLPRQKLRKWLDFQKLTILPGSTLSLGNTKIFERSDLENSYHSFIEKNYGTNVVTASIHINLGIENLSLLFSALRLVRCEASLFLALSASSPFLEGQATGAHSQRWVQFPKTPSNVPLFVDHSHYVAWVEEQLGQGSMQNERHLWTSVRPNGPERPHVLNRLELRICDLVADVDLLLAITALLELRIINLKNNMKKFDPIEASSKTQEELALLADENDLIAAQSSLDANLFHWKNGQQIKCRDWINELLLDVTPLAKELDMFELLQPIKTVLTNGNQSMMWLDSYSKGVSIQTLLQEGIDEMELEETNFMQMNSTY</sequence>
<dbReference type="Gene3D" id="3.30.590.20">
    <property type="match status" value="1"/>
</dbReference>
<dbReference type="KEGG" id="pme:NATL1_20221"/>
<name>A2C518_PROM1</name>